<accession>A0ABW0M8G5</accession>
<evidence type="ECO:0000313" key="3">
    <source>
        <dbReference type="Proteomes" id="UP001596045"/>
    </source>
</evidence>
<gene>
    <name evidence="2" type="ORF">ACFPM8_04975</name>
</gene>
<dbReference type="Pfam" id="PF13672">
    <property type="entry name" value="PP2C_2"/>
    <property type="match status" value="1"/>
</dbReference>
<dbReference type="InterPro" id="IPR036457">
    <property type="entry name" value="PPM-type-like_dom_sf"/>
</dbReference>
<dbReference type="CDD" id="cd00143">
    <property type="entry name" value="PP2Cc"/>
    <property type="match status" value="1"/>
</dbReference>
<dbReference type="Gene3D" id="3.60.40.10">
    <property type="entry name" value="PPM-type phosphatase domain"/>
    <property type="match status" value="1"/>
</dbReference>
<dbReference type="SUPFAM" id="SSF81606">
    <property type="entry name" value="PP2C-like"/>
    <property type="match status" value="1"/>
</dbReference>
<reference evidence="3" key="1">
    <citation type="journal article" date="2019" name="Int. J. Syst. Evol. Microbiol.">
        <title>The Global Catalogue of Microorganisms (GCM) 10K type strain sequencing project: providing services to taxonomists for standard genome sequencing and annotation.</title>
        <authorList>
            <consortium name="The Broad Institute Genomics Platform"/>
            <consortium name="The Broad Institute Genome Sequencing Center for Infectious Disease"/>
            <person name="Wu L."/>
            <person name="Ma J."/>
        </authorList>
    </citation>
    <scope>NUCLEOTIDE SEQUENCE [LARGE SCALE GENOMIC DNA]</scope>
    <source>
        <strain evidence="3">JCM 17066</strain>
    </source>
</reference>
<keyword evidence="2" id="KW-0378">Hydrolase</keyword>
<dbReference type="EMBL" id="JBHSMT010000008">
    <property type="protein sequence ID" value="MFC5473303.1"/>
    <property type="molecule type" value="Genomic_DNA"/>
</dbReference>
<evidence type="ECO:0000259" key="1">
    <source>
        <dbReference type="PROSITE" id="PS51746"/>
    </source>
</evidence>
<keyword evidence="3" id="KW-1185">Reference proteome</keyword>
<protein>
    <submittedName>
        <fullName evidence="2">PP2C family protein-serine/threonine phosphatase</fullName>
        <ecNumber evidence="2">3.1.3.16</ecNumber>
    </submittedName>
</protein>
<dbReference type="EC" id="3.1.3.16" evidence="2"/>
<dbReference type="Proteomes" id="UP001596045">
    <property type="component" value="Unassembled WGS sequence"/>
</dbReference>
<dbReference type="RefSeq" id="WP_378995565.1">
    <property type="nucleotide sequence ID" value="NZ_JBHSMT010000008.1"/>
</dbReference>
<comment type="caution">
    <text evidence="2">The sequence shown here is derived from an EMBL/GenBank/DDBJ whole genome shotgun (WGS) entry which is preliminary data.</text>
</comment>
<dbReference type="GO" id="GO:0004722">
    <property type="term" value="F:protein serine/threonine phosphatase activity"/>
    <property type="evidence" value="ECO:0007669"/>
    <property type="project" value="UniProtKB-EC"/>
</dbReference>
<dbReference type="InterPro" id="IPR001932">
    <property type="entry name" value="PPM-type_phosphatase-like_dom"/>
</dbReference>
<name>A0ABW0M8G5_9BURK</name>
<organism evidence="2 3">
    <name type="scientific">Paraherbaspirillum soli</name>
    <dbReference type="NCBI Taxonomy" id="631222"/>
    <lineage>
        <taxon>Bacteria</taxon>
        <taxon>Pseudomonadati</taxon>
        <taxon>Pseudomonadota</taxon>
        <taxon>Betaproteobacteria</taxon>
        <taxon>Burkholderiales</taxon>
        <taxon>Oxalobacteraceae</taxon>
        <taxon>Paraherbaspirillum</taxon>
    </lineage>
</organism>
<dbReference type="SMART" id="SM00332">
    <property type="entry name" value="PP2Cc"/>
    <property type="match status" value="1"/>
</dbReference>
<evidence type="ECO:0000313" key="2">
    <source>
        <dbReference type="EMBL" id="MFC5473303.1"/>
    </source>
</evidence>
<proteinExistence type="predicted"/>
<dbReference type="SMART" id="SM00331">
    <property type="entry name" value="PP2C_SIG"/>
    <property type="match status" value="1"/>
</dbReference>
<sequence>MADTPSSGNALVLTSSQLTNVGGRQSNQDALASARQDDLACFVVSDGVGGQEGGEIASNIVVKAVLDRFQQEATFSPRALQAYIDFAVIKLVRRQSEEPRLKDMSATVAALLIDRKNRSVLWAHMGDTRVYHFRGGKVHRVTKDHSLVQQCVDAGHCQPEQLRTHPQRSILCAAVGVAGDGIAEVTQLPEPVQAGDSFLICTDGFWEWIDESEMESAAAAADSAKAWLTGMHAIVEKNGGASKTPRDDCTAFTIYLSTDSSTATLT</sequence>
<feature type="domain" description="PPM-type phosphatase" evidence="1">
    <location>
        <begin position="10"/>
        <end position="256"/>
    </location>
</feature>
<dbReference type="PROSITE" id="PS51746">
    <property type="entry name" value="PPM_2"/>
    <property type="match status" value="1"/>
</dbReference>